<comment type="caution">
    <text evidence="1">The sequence shown here is derived from an EMBL/GenBank/DDBJ whole genome shotgun (WGS) entry which is preliminary data.</text>
</comment>
<reference evidence="1 2" key="1">
    <citation type="submission" date="2020-03" db="EMBL/GenBank/DDBJ databases">
        <title>Draft Genome Sequence of 2-Methylisoborneol Producing Pseudanabaena yagii Strain GIHE-NHR1 Isolated from North Han River in South Korea.</title>
        <authorList>
            <person name="Jeong J."/>
        </authorList>
    </citation>
    <scope>NUCLEOTIDE SEQUENCE [LARGE SCALE GENOMIC DNA]</scope>
    <source>
        <strain evidence="1 2">GIHE-NHR1</strain>
    </source>
</reference>
<dbReference type="Proteomes" id="UP000738376">
    <property type="component" value="Unassembled WGS sequence"/>
</dbReference>
<name>A0ABX1LUR0_9CYAN</name>
<evidence type="ECO:0000313" key="1">
    <source>
        <dbReference type="EMBL" id="NMF59008.1"/>
    </source>
</evidence>
<sequence>MKNIDRLYQCHVFGQETDIWQLQCHLRIIYQQFGQQIVIVSPQNCEIGWFIESKTTKLATQIVREFHLNPESLVWIEHDPHYANRPIGTEYSEVRFEWHQAIAFNPQWHPISNEELELMIGNQWLTGSLENQLALTKEEILRKMVNV</sequence>
<gene>
    <name evidence="1" type="ORF">HC246_13535</name>
</gene>
<dbReference type="RefSeq" id="WP_169363838.1">
    <property type="nucleotide sequence ID" value="NZ_JAAVJL010000001.1"/>
</dbReference>
<keyword evidence="2" id="KW-1185">Reference proteome</keyword>
<proteinExistence type="predicted"/>
<dbReference type="EMBL" id="JAAVJL010000001">
    <property type="protein sequence ID" value="NMF59008.1"/>
    <property type="molecule type" value="Genomic_DNA"/>
</dbReference>
<protein>
    <submittedName>
        <fullName evidence="1">Uncharacterized protein</fullName>
    </submittedName>
</protein>
<accession>A0ABX1LUR0</accession>
<evidence type="ECO:0000313" key="2">
    <source>
        <dbReference type="Proteomes" id="UP000738376"/>
    </source>
</evidence>
<organism evidence="1 2">
    <name type="scientific">Pseudanabaena yagii GIHE-NHR1</name>
    <dbReference type="NCBI Taxonomy" id="2722753"/>
    <lineage>
        <taxon>Bacteria</taxon>
        <taxon>Bacillati</taxon>
        <taxon>Cyanobacteriota</taxon>
        <taxon>Cyanophyceae</taxon>
        <taxon>Pseudanabaenales</taxon>
        <taxon>Pseudanabaenaceae</taxon>
        <taxon>Pseudanabaena</taxon>
        <taxon>Pseudanabaena yagii</taxon>
    </lineage>
</organism>